<keyword evidence="1" id="KW-1133">Transmembrane helix</keyword>
<sequence length="123" mass="13779">MLQGSSLPFLAIHLISALVMLFYAVLVFLHNRKELANKIFIVMMIGTIGWSLANIGTFNVAPENFGTTLNIALIFASLQTLSLPIFVYLFPQPSFAVKKSLKIIFVIFAIIYSRSAIRYGYRS</sequence>
<dbReference type="AlphaFoldDB" id="A0A1G1Z881"/>
<protein>
    <submittedName>
        <fullName evidence="2">Uncharacterized protein</fullName>
    </submittedName>
</protein>
<feature type="transmembrane region" description="Helical" evidence="1">
    <location>
        <begin position="41"/>
        <end position="61"/>
    </location>
</feature>
<comment type="caution">
    <text evidence="2">The sequence shown here is derived from an EMBL/GenBank/DDBJ whole genome shotgun (WGS) entry which is preliminary data.</text>
</comment>
<accession>A0A1G1Z881</accession>
<keyword evidence="1" id="KW-0812">Transmembrane</keyword>
<evidence type="ECO:0000313" key="2">
    <source>
        <dbReference type="EMBL" id="OGY60855.1"/>
    </source>
</evidence>
<gene>
    <name evidence="2" type="ORF">A3I31_03265</name>
</gene>
<evidence type="ECO:0000256" key="1">
    <source>
        <dbReference type="SAM" id="Phobius"/>
    </source>
</evidence>
<evidence type="ECO:0000313" key="3">
    <source>
        <dbReference type="Proteomes" id="UP000178808"/>
    </source>
</evidence>
<feature type="transmembrane region" description="Helical" evidence="1">
    <location>
        <begin position="6"/>
        <end position="29"/>
    </location>
</feature>
<feature type="transmembrane region" description="Helical" evidence="1">
    <location>
        <begin position="67"/>
        <end position="91"/>
    </location>
</feature>
<dbReference type="Proteomes" id="UP000178808">
    <property type="component" value="Unassembled WGS sequence"/>
</dbReference>
<feature type="transmembrane region" description="Helical" evidence="1">
    <location>
        <begin position="103"/>
        <end position="121"/>
    </location>
</feature>
<organism evidence="2 3">
    <name type="scientific">Candidatus Colwellbacteria bacterium RIFCSPLOWO2_02_FULL_44_20b</name>
    <dbReference type="NCBI Taxonomy" id="1797691"/>
    <lineage>
        <taxon>Bacteria</taxon>
        <taxon>Candidatus Colwelliibacteriota</taxon>
    </lineage>
</organism>
<proteinExistence type="predicted"/>
<dbReference type="EMBL" id="MHIZ01000003">
    <property type="protein sequence ID" value="OGY60855.1"/>
    <property type="molecule type" value="Genomic_DNA"/>
</dbReference>
<name>A0A1G1Z881_9BACT</name>
<keyword evidence="1" id="KW-0472">Membrane</keyword>
<reference evidence="2 3" key="1">
    <citation type="journal article" date="2016" name="Nat. Commun.">
        <title>Thousands of microbial genomes shed light on interconnected biogeochemical processes in an aquifer system.</title>
        <authorList>
            <person name="Anantharaman K."/>
            <person name="Brown C.T."/>
            <person name="Hug L.A."/>
            <person name="Sharon I."/>
            <person name="Castelle C.J."/>
            <person name="Probst A.J."/>
            <person name="Thomas B.C."/>
            <person name="Singh A."/>
            <person name="Wilkins M.J."/>
            <person name="Karaoz U."/>
            <person name="Brodie E.L."/>
            <person name="Williams K.H."/>
            <person name="Hubbard S.S."/>
            <person name="Banfield J.F."/>
        </authorList>
    </citation>
    <scope>NUCLEOTIDE SEQUENCE [LARGE SCALE GENOMIC DNA]</scope>
</reference>